<gene>
    <name evidence="9" type="primary">recJ</name>
    <name evidence="9" type="ORF">cpL1_0450</name>
</gene>
<dbReference type="EMBL" id="LFRH01000001">
    <property type="protein sequence ID" value="KTF29239.1"/>
    <property type="molecule type" value="Genomic_DNA"/>
</dbReference>
<dbReference type="InterPro" id="IPR041122">
    <property type="entry name" value="RecJ_OB"/>
</dbReference>
<feature type="domain" description="DHHA1" evidence="7">
    <location>
        <begin position="366"/>
        <end position="456"/>
    </location>
</feature>
<dbReference type="GO" id="GO:0008409">
    <property type="term" value="F:5'-3' exonuclease activity"/>
    <property type="evidence" value="ECO:0007669"/>
    <property type="project" value="InterPro"/>
</dbReference>
<comment type="similarity">
    <text evidence="1">Belongs to the RecJ family.</text>
</comment>
<dbReference type="Gene3D" id="3.90.1640.30">
    <property type="match status" value="1"/>
</dbReference>
<dbReference type="InterPro" id="IPR001667">
    <property type="entry name" value="DDH_dom"/>
</dbReference>
<evidence type="ECO:0000256" key="3">
    <source>
        <dbReference type="ARBA" id="ARBA00022722"/>
    </source>
</evidence>
<dbReference type="AlphaFoldDB" id="A0AA40PRE4"/>
<dbReference type="Pfam" id="PF02272">
    <property type="entry name" value="DHHA1"/>
    <property type="match status" value="1"/>
</dbReference>
<evidence type="ECO:0000259" key="7">
    <source>
        <dbReference type="Pfam" id="PF02272"/>
    </source>
</evidence>
<dbReference type="Pfam" id="PF17768">
    <property type="entry name" value="RecJ_OB"/>
    <property type="match status" value="1"/>
</dbReference>
<protein>
    <recommendedName>
        <fullName evidence="2">Single-stranded-DNA-specific exonuclease RecJ</fullName>
    </recommendedName>
</protein>
<organism evidence="9 10">
    <name type="scientific">Chlamydia pecorum</name>
    <dbReference type="NCBI Taxonomy" id="85991"/>
    <lineage>
        <taxon>Bacteria</taxon>
        <taxon>Pseudomonadati</taxon>
        <taxon>Chlamydiota</taxon>
        <taxon>Chlamydiia</taxon>
        <taxon>Chlamydiales</taxon>
        <taxon>Chlamydiaceae</taxon>
        <taxon>Chlamydia/Chlamydophila group</taxon>
        <taxon>Chlamydia</taxon>
    </lineage>
</organism>
<keyword evidence="3" id="KW-0540">Nuclease</keyword>
<dbReference type="SUPFAM" id="SSF64182">
    <property type="entry name" value="DHH phosphoesterases"/>
    <property type="match status" value="1"/>
</dbReference>
<dbReference type="GO" id="GO:0006310">
    <property type="term" value="P:DNA recombination"/>
    <property type="evidence" value="ECO:0007669"/>
    <property type="project" value="InterPro"/>
</dbReference>
<accession>A0AA40PRE4</accession>
<keyword evidence="5 9" id="KW-0269">Exonuclease</keyword>
<evidence type="ECO:0000259" key="8">
    <source>
        <dbReference type="Pfam" id="PF17768"/>
    </source>
</evidence>
<feature type="domain" description="RecJ OB" evidence="8">
    <location>
        <begin position="471"/>
        <end position="567"/>
    </location>
</feature>
<evidence type="ECO:0000256" key="5">
    <source>
        <dbReference type="ARBA" id="ARBA00022839"/>
    </source>
</evidence>
<evidence type="ECO:0000256" key="2">
    <source>
        <dbReference type="ARBA" id="ARBA00019841"/>
    </source>
</evidence>
<dbReference type="PANTHER" id="PTHR30255">
    <property type="entry name" value="SINGLE-STRANDED-DNA-SPECIFIC EXONUCLEASE RECJ"/>
    <property type="match status" value="1"/>
</dbReference>
<dbReference type="Proteomes" id="UP000054301">
    <property type="component" value="Unassembled WGS sequence"/>
</dbReference>
<dbReference type="InterPro" id="IPR004610">
    <property type="entry name" value="RecJ"/>
</dbReference>
<dbReference type="InterPro" id="IPR051673">
    <property type="entry name" value="SSDNA_exonuclease_RecJ"/>
</dbReference>
<dbReference type="InterPro" id="IPR003156">
    <property type="entry name" value="DHHA1_dom"/>
</dbReference>
<dbReference type="InterPro" id="IPR038763">
    <property type="entry name" value="DHH_sf"/>
</dbReference>
<dbReference type="GO" id="GO:0003676">
    <property type="term" value="F:nucleic acid binding"/>
    <property type="evidence" value="ECO:0007669"/>
    <property type="project" value="InterPro"/>
</dbReference>
<dbReference type="Pfam" id="PF01368">
    <property type="entry name" value="DHH"/>
    <property type="match status" value="1"/>
</dbReference>
<evidence type="ECO:0000313" key="10">
    <source>
        <dbReference type="Proteomes" id="UP000054301"/>
    </source>
</evidence>
<reference evidence="9 10" key="1">
    <citation type="submission" date="2015-06" db="EMBL/GenBank/DDBJ databases">
        <title>More than comparative genomics: Whole genome sequencing reveals elusive C. pecorum plasmid and re-evaluates genetic differences and phylogenetic relationships between C. pecorum from pig, cattle, sheep and koala hosts.</title>
        <authorList>
            <person name="Jelocnik M."/>
            <person name="Bachmann N.L."/>
            <person name="Kaltenboeck B."/>
            <person name="Waugh C."/>
            <person name="Woolford L."/>
            <person name="Speight N."/>
            <person name="Gillett A."/>
            <person name="Higgins D."/>
            <person name="Flanagan C."/>
            <person name="Myers G."/>
            <person name="Timms P."/>
            <person name="Polkinghorne A."/>
        </authorList>
    </citation>
    <scope>NUCLEOTIDE SEQUENCE [LARGE SCALE GENOMIC DNA]</scope>
    <source>
        <strain evidence="9 10">L1</strain>
    </source>
</reference>
<proteinExistence type="inferred from homology"/>
<keyword evidence="4" id="KW-0378">Hydrolase</keyword>
<evidence type="ECO:0000256" key="4">
    <source>
        <dbReference type="ARBA" id="ARBA00022801"/>
    </source>
</evidence>
<dbReference type="PANTHER" id="PTHR30255:SF2">
    <property type="entry name" value="SINGLE-STRANDED-DNA-SPECIFIC EXONUCLEASE RECJ"/>
    <property type="match status" value="1"/>
</dbReference>
<comment type="caution">
    <text evidence="9">The sequence shown here is derived from an EMBL/GenBank/DDBJ whole genome shotgun (WGS) entry which is preliminary data.</text>
</comment>
<evidence type="ECO:0000256" key="1">
    <source>
        <dbReference type="ARBA" id="ARBA00005915"/>
    </source>
</evidence>
<evidence type="ECO:0000259" key="6">
    <source>
        <dbReference type="Pfam" id="PF01368"/>
    </source>
</evidence>
<name>A0AA40PRE4_9CHLA</name>
<feature type="domain" description="DDH" evidence="6">
    <location>
        <begin position="89"/>
        <end position="244"/>
    </location>
</feature>
<dbReference type="NCBIfam" id="TIGR00644">
    <property type="entry name" value="recJ"/>
    <property type="match status" value="1"/>
</dbReference>
<sequence>MMKNVHVPQGSPKWVYPKQDHAFRSKVIKEFHLNPIVAQIFVSRGFHSLEEIHSFLYSHLSSLYDPKLFCDMPKAVDRLLLAREKQEHVVIYGDSDVDGMTGVALLVEFFQMIGIKVSYFFLGGMLKQLGEILTLITKLKEENASLLITVDCGITAGKEISDITEQGIDVIVTDHHMPTGKIPHCVATLNPQLKGNTYPNRGLTGVGVAFKLAQGVYNALVSKGDLKKEQIDLKRFLDLVTFGTLTDMGELLGENRMMVRYGIKEISRGRRLGLNKLCALSGVEKSKVTSTDIVLKIAPKLNSLARLADPAEGVELLLTRDPKRADDLIKKIDVVNRERQRIEAEVFQSVQKILEDNPKILKHAAIVLASSEWHARVIPIIAARLAKAYNRPVVIISIQDGIGKGSARTVGAFSLFGILKKCSSLFLSYGGHDFAAGIILKENHIEDFRKKFTHLVNSSLKKDNTTITFPLDAHAEFNEIDYDLLASLELFEPFGKGNPVPVFYTTVHQVRYPKLLPGNHLKLFVGQGERNLEAIAFGMGERILELKFQWHLPLEIVYTPRISSSSGVIHLLIRDFRVIKEKS</sequence>
<dbReference type="GO" id="GO:0006281">
    <property type="term" value="P:DNA repair"/>
    <property type="evidence" value="ECO:0007669"/>
    <property type="project" value="InterPro"/>
</dbReference>
<dbReference type="Gene3D" id="3.10.310.30">
    <property type="match status" value="1"/>
</dbReference>
<evidence type="ECO:0000313" key="9">
    <source>
        <dbReference type="EMBL" id="KTF29239.1"/>
    </source>
</evidence>